<dbReference type="Pfam" id="PF00580">
    <property type="entry name" value="UvrD-helicase"/>
    <property type="match status" value="1"/>
</dbReference>
<sequence>MGFMGFSCYSNRVQEFKMSLSNEDRKLIEEEECLFQKIMASLFDQLPKVQTSKVLANQEARELTQRMTNEWNHEERQSIVSDEAVAHRVFDIRDSTDKALLKLIKEPYFGRVITHEDDGSQVSFLIGKRNNIEAGIVDWRKAPTSYLYFNYQQGEECYEVINQRERKGRIDIRRSYKVKEGRLAQIDTPEGVFQKIESGWVRLDPDKELVAQRSRDIYSREKKLPGILTLITKDQFEMITSDPDRPVIIQGSAGSGKTTVALHRLAWLLHPDNFQAHPKNSLVLVMNKCLQIYVGSTLPSLGIDSVEISTFNGWALSIIRKALGR</sequence>
<dbReference type="SUPFAM" id="SSF52540">
    <property type="entry name" value="P-loop containing nucleoside triphosphate hydrolases"/>
    <property type="match status" value="1"/>
</dbReference>
<dbReference type="GO" id="GO:0005524">
    <property type="term" value="F:ATP binding"/>
    <property type="evidence" value="ECO:0007669"/>
    <property type="project" value="UniProtKB-KW"/>
</dbReference>
<evidence type="ECO:0000256" key="2">
    <source>
        <dbReference type="ARBA" id="ARBA00022801"/>
    </source>
</evidence>
<evidence type="ECO:0000313" key="6">
    <source>
        <dbReference type="EMBL" id="SVC06427.1"/>
    </source>
</evidence>
<feature type="non-terminal residue" evidence="6">
    <location>
        <position position="325"/>
    </location>
</feature>
<feature type="domain" description="UvrD-like helicase ATP-binding" evidence="5">
    <location>
        <begin position="232"/>
        <end position="322"/>
    </location>
</feature>
<organism evidence="6">
    <name type="scientific">marine metagenome</name>
    <dbReference type="NCBI Taxonomy" id="408172"/>
    <lineage>
        <taxon>unclassified sequences</taxon>
        <taxon>metagenomes</taxon>
        <taxon>ecological metagenomes</taxon>
    </lineage>
</organism>
<keyword evidence="4" id="KW-0067">ATP-binding</keyword>
<keyword evidence="3" id="KW-0347">Helicase</keyword>
<dbReference type="AlphaFoldDB" id="A0A382J4Y1"/>
<gene>
    <name evidence="6" type="ORF">METZ01_LOCUS259281</name>
</gene>
<accession>A0A382J4Y1</accession>
<proteinExistence type="predicted"/>
<dbReference type="GO" id="GO:0016787">
    <property type="term" value="F:hydrolase activity"/>
    <property type="evidence" value="ECO:0007669"/>
    <property type="project" value="UniProtKB-KW"/>
</dbReference>
<dbReference type="Gene3D" id="3.40.50.300">
    <property type="entry name" value="P-loop containing nucleotide triphosphate hydrolases"/>
    <property type="match status" value="1"/>
</dbReference>
<dbReference type="GO" id="GO:0004386">
    <property type="term" value="F:helicase activity"/>
    <property type="evidence" value="ECO:0007669"/>
    <property type="project" value="UniProtKB-KW"/>
</dbReference>
<reference evidence="6" key="1">
    <citation type="submission" date="2018-05" db="EMBL/GenBank/DDBJ databases">
        <authorList>
            <person name="Lanie J.A."/>
            <person name="Ng W.-L."/>
            <person name="Kazmierczak K.M."/>
            <person name="Andrzejewski T.M."/>
            <person name="Davidsen T.M."/>
            <person name="Wayne K.J."/>
            <person name="Tettelin H."/>
            <person name="Glass J.I."/>
            <person name="Rusch D."/>
            <person name="Podicherti R."/>
            <person name="Tsui H.-C.T."/>
            <person name="Winkler M.E."/>
        </authorList>
    </citation>
    <scope>NUCLEOTIDE SEQUENCE</scope>
</reference>
<evidence type="ECO:0000259" key="5">
    <source>
        <dbReference type="Pfam" id="PF00580"/>
    </source>
</evidence>
<name>A0A382J4Y1_9ZZZZ</name>
<dbReference type="InterPro" id="IPR014016">
    <property type="entry name" value="UvrD-like_ATP-bd"/>
</dbReference>
<dbReference type="EMBL" id="UINC01071492">
    <property type="protein sequence ID" value="SVC06427.1"/>
    <property type="molecule type" value="Genomic_DNA"/>
</dbReference>
<dbReference type="InterPro" id="IPR027417">
    <property type="entry name" value="P-loop_NTPase"/>
</dbReference>
<evidence type="ECO:0000256" key="3">
    <source>
        <dbReference type="ARBA" id="ARBA00022806"/>
    </source>
</evidence>
<evidence type="ECO:0000256" key="1">
    <source>
        <dbReference type="ARBA" id="ARBA00022741"/>
    </source>
</evidence>
<protein>
    <recommendedName>
        <fullName evidence="5">UvrD-like helicase ATP-binding domain-containing protein</fullName>
    </recommendedName>
</protein>
<keyword evidence="2" id="KW-0378">Hydrolase</keyword>
<evidence type="ECO:0000256" key="4">
    <source>
        <dbReference type="ARBA" id="ARBA00022840"/>
    </source>
</evidence>
<keyword evidence="1" id="KW-0547">Nucleotide-binding</keyword>